<evidence type="ECO:0000256" key="5">
    <source>
        <dbReference type="SAM" id="MobiDB-lite"/>
    </source>
</evidence>
<evidence type="ECO:0000256" key="1">
    <source>
        <dbReference type="ARBA" id="ARBA00022723"/>
    </source>
</evidence>
<gene>
    <name evidence="7" type="ORF">Sangu_1553800</name>
</gene>
<accession>A0AAW2MSE1</accession>
<feature type="region of interest" description="Disordered" evidence="5">
    <location>
        <begin position="506"/>
        <end position="547"/>
    </location>
</feature>
<dbReference type="InterPro" id="IPR006564">
    <property type="entry name" value="Znf_PMZ"/>
</dbReference>
<sequence>MSESSFNDSSDGEDDSDDPSLVLEDVEGSSDEDIFASKNKNRTELRAKLKKFRKEIPKKRRFQDFSVNDDDNAGWYSDPGEDSDFENVPDEAGDAKKHCYYKDTTKTKDLELVVGMKFASGKIFREVLRDWCVRHGYDLEFIRNETKRITAKCKKGCNWRIHASPIQNEQTFQIKSLKGEHNCARTYVNSLAQSKYLAKRMEGAIRDNPNIGIAQLKNTIMRKCRVDVSKSKIKRAKREALDAIRGLMLYSTTCYGIIVKLSELTIQGFVEGCRPIIGLDGCFLKTVFGGQMLVAVGRDANDNMWPIALAIVQVENRRTGVGLLGRSSTANKQEFHIYMKRIAEIDPKIASDVETANEWLSKIPPQHWCRAFFSVTSKCDILVNNLCESFNNYILEARDKPIISMLEWIRTRLMTRLQTKKKGMEKFSGDVCPNVMKKINKQGKLARHCYSRWCGANEFEVDHFLDKYVVDLDKKTCTCGMFQLNAYPCCHAYAAIADRRDPVEVGAHEEMSSASGPPNTQEDAVPSTQSSMSRNKHNVSTGANVTPTPCTVQISSKKQNLPTTAEKVTPTVCSSQTATAKVQNDGRIYQSPRNAILMGTTQTKFAPSTIEVGGSSSTLGAGLRKPTRQKKPTISQVLQNIREKSKRRPWKP</sequence>
<organism evidence="7">
    <name type="scientific">Sesamum angustifolium</name>
    <dbReference type="NCBI Taxonomy" id="2727405"/>
    <lineage>
        <taxon>Eukaryota</taxon>
        <taxon>Viridiplantae</taxon>
        <taxon>Streptophyta</taxon>
        <taxon>Embryophyta</taxon>
        <taxon>Tracheophyta</taxon>
        <taxon>Spermatophyta</taxon>
        <taxon>Magnoliopsida</taxon>
        <taxon>eudicotyledons</taxon>
        <taxon>Gunneridae</taxon>
        <taxon>Pentapetalae</taxon>
        <taxon>asterids</taxon>
        <taxon>lamiids</taxon>
        <taxon>Lamiales</taxon>
        <taxon>Pedaliaceae</taxon>
        <taxon>Sesamum</taxon>
    </lineage>
</organism>
<evidence type="ECO:0000256" key="3">
    <source>
        <dbReference type="ARBA" id="ARBA00022833"/>
    </source>
</evidence>
<name>A0AAW2MSE1_9LAMI</name>
<evidence type="ECO:0000313" key="7">
    <source>
        <dbReference type="EMBL" id="KAL0333976.1"/>
    </source>
</evidence>
<keyword evidence="1" id="KW-0479">Metal-binding</keyword>
<evidence type="ECO:0000259" key="6">
    <source>
        <dbReference type="PROSITE" id="PS50966"/>
    </source>
</evidence>
<evidence type="ECO:0000256" key="2">
    <source>
        <dbReference type="ARBA" id="ARBA00022771"/>
    </source>
</evidence>
<dbReference type="InterPro" id="IPR007527">
    <property type="entry name" value="Znf_SWIM"/>
</dbReference>
<feature type="compositionally biased region" description="Polar residues" evidence="5">
    <location>
        <begin position="512"/>
        <end position="547"/>
    </location>
</feature>
<proteinExistence type="predicted"/>
<keyword evidence="2 4" id="KW-0863">Zinc-finger</keyword>
<dbReference type="PANTHER" id="PTHR31973">
    <property type="entry name" value="POLYPROTEIN, PUTATIVE-RELATED"/>
    <property type="match status" value="1"/>
</dbReference>
<keyword evidence="3" id="KW-0862">Zinc</keyword>
<evidence type="ECO:0000256" key="4">
    <source>
        <dbReference type="PROSITE-ProRule" id="PRU00325"/>
    </source>
</evidence>
<reference evidence="7" key="2">
    <citation type="journal article" date="2024" name="Plant">
        <title>Genomic evolution and insights into agronomic trait innovations of Sesamum species.</title>
        <authorList>
            <person name="Miao H."/>
            <person name="Wang L."/>
            <person name="Qu L."/>
            <person name="Liu H."/>
            <person name="Sun Y."/>
            <person name="Le M."/>
            <person name="Wang Q."/>
            <person name="Wei S."/>
            <person name="Zheng Y."/>
            <person name="Lin W."/>
            <person name="Duan Y."/>
            <person name="Cao H."/>
            <person name="Xiong S."/>
            <person name="Wang X."/>
            <person name="Wei L."/>
            <person name="Li C."/>
            <person name="Ma Q."/>
            <person name="Ju M."/>
            <person name="Zhao R."/>
            <person name="Li G."/>
            <person name="Mu C."/>
            <person name="Tian Q."/>
            <person name="Mei H."/>
            <person name="Zhang T."/>
            <person name="Gao T."/>
            <person name="Zhang H."/>
        </authorList>
    </citation>
    <scope>NUCLEOTIDE SEQUENCE</scope>
    <source>
        <strain evidence="7">G01</strain>
    </source>
</reference>
<dbReference type="AlphaFoldDB" id="A0AAW2MSE1"/>
<dbReference type="PROSITE" id="PS50966">
    <property type="entry name" value="ZF_SWIM"/>
    <property type="match status" value="1"/>
</dbReference>
<dbReference type="Pfam" id="PF03108">
    <property type="entry name" value="DBD_Tnp_Mut"/>
    <property type="match status" value="1"/>
</dbReference>
<dbReference type="EMBL" id="JACGWK010000009">
    <property type="protein sequence ID" value="KAL0333976.1"/>
    <property type="molecule type" value="Genomic_DNA"/>
</dbReference>
<feature type="domain" description="SWIM-type" evidence="6">
    <location>
        <begin position="468"/>
        <end position="500"/>
    </location>
</feature>
<protein>
    <recommendedName>
        <fullName evidence="6">SWIM-type domain-containing protein</fullName>
    </recommendedName>
</protein>
<comment type="caution">
    <text evidence="7">The sequence shown here is derived from an EMBL/GenBank/DDBJ whole genome shotgun (WGS) entry which is preliminary data.</text>
</comment>
<dbReference type="SMART" id="SM00575">
    <property type="entry name" value="ZnF_PMZ"/>
    <property type="match status" value="1"/>
</dbReference>
<reference evidence="7" key="1">
    <citation type="submission" date="2020-06" db="EMBL/GenBank/DDBJ databases">
        <authorList>
            <person name="Li T."/>
            <person name="Hu X."/>
            <person name="Zhang T."/>
            <person name="Song X."/>
            <person name="Zhang H."/>
            <person name="Dai N."/>
            <person name="Sheng W."/>
            <person name="Hou X."/>
            <person name="Wei L."/>
        </authorList>
    </citation>
    <scope>NUCLEOTIDE SEQUENCE</scope>
    <source>
        <strain evidence="7">G01</strain>
        <tissue evidence="7">Leaf</tissue>
    </source>
</reference>
<feature type="region of interest" description="Disordered" evidence="5">
    <location>
        <begin position="613"/>
        <end position="652"/>
    </location>
</feature>
<dbReference type="GO" id="GO:0008270">
    <property type="term" value="F:zinc ion binding"/>
    <property type="evidence" value="ECO:0007669"/>
    <property type="project" value="UniProtKB-KW"/>
</dbReference>
<feature type="compositionally biased region" description="Acidic residues" evidence="5">
    <location>
        <begin position="10"/>
        <end position="34"/>
    </location>
</feature>
<feature type="region of interest" description="Disordered" evidence="5">
    <location>
        <begin position="1"/>
        <end position="38"/>
    </location>
</feature>
<dbReference type="PANTHER" id="PTHR31973:SF187">
    <property type="entry name" value="MUTATOR TRANSPOSASE MUDRA PROTEIN"/>
    <property type="match status" value="1"/>
</dbReference>
<dbReference type="InterPro" id="IPR004332">
    <property type="entry name" value="Transposase_MuDR"/>
</dbReference>
<dbReference type="Pfam" id="PF04434">
    <property type="entry name" value="SWIM"/>
    <property type="match status" value="1"/>
</dbReference>